<evidence type="ECO:0000313" key="3">
    <source>
        <dbReference type="EMBL" id="GGR37626.1"/>
    </source>
</evidence>
<organism evidence="3 4">
    <name type="scientific">Agromyces mediolanus</name>
    <name type="common">Corynebacterium mediolanum</name>
    <dbReference type="NCBI Taxonomy" id="41986"/>
    <lineage>
        <taxon>Bacteria</taxon>
        <taxon>Bacillati</taxon>
        <taxon>Actinomycetota</taxon>
        <taxon>Actinomycetes</taxon>
        <taxon>Micrococcales</taxon>
        <taxon>Microbacteriaceae</taxon>
        <taxon>Agromyces</taxon>
    </lineage>
</organism>
<sequence>MWCSQSDRSRSRARTGRALARIGAGALVLGVLVGLLAMHVLAGSGAVGPSVTASHASMATAPGPATASDADRDASLGADTAPPMFAAEPHCPSCAGDEAAGGAAVACFLALLLIAVALGAPARWPGLAAAAGVLRVSARRGEPTGPHRVPLRVLLCVSRT</sequence>
<evidence type="ECO:0000256" key="1">
    <source>
        <dbReference type="SAM" id="MobiDB-lite"/>
    </source>
</evidence>
<dbReference type="InterPro" id="IPR046151">
    <property type="entry name" value="DUF6153"/>
</dbReference>
<dbReference type="Pfam" id="PF19650">
    <property type="entry name" value="DUF6153"/>
    <property type="match status" value="1"/>
</dbReference>
<name>A0A918FHH6_AGRME</name>
<reference evidence="3" key="2">
    <citation type="submission" date="2020-09" db="EMBL/GenBank/DDBJ databases">
        <authorList>
            <person name="Sun Q."/>
            <person name="Ohkuma M."/>
        </authorList>
    </citation>
    <scope>NUCLEOTIDE SEQUENCE</scope>
    <source>
        <strain evidence="3">JCM 3346</strain>
    </source>
</reference>
<dbReference type="Proteomes" id="UP000610303">
    <property type="component" value="Unassembled WGS sequence"/>
</dbReference>
<evidence type="ECO:0000313" key="4">
    <source>
        <dbReference type="Proteomes" id="UP000610303"/>
    </source>
</evidence>
<feature type="region of interest" description="Disordered" evidence="1">
    <location>
        <begin position="55"/>
        <end position="74"/>
    </location>
</feature>
<feature type="transmembrane region" description="Helical" evidence="2">
    <location>
        <begin position="99"/>
        <end position="120"/>
    </location>
</feature>
<keyword evidence="2" id="KW-1133">Transmembrane helix</keyword>
<dbReference type="AlphaFoldDB" id="A0A918FHH6"/>
<feature type="transmembrane region" description="Helical" evidence="2">
    <location>
        <begin position="18"/>
        <end position="42"/>
    </location>
</feature>
<accession>A0A918FHH6</accession>
<keyword evidence="4" id="KW-1185">Reference proteome</keyword>
<keyword evidence="2" id="KW-0472">Membrane</keyword>
<dbReference type="RefSeq" id="WP_189086661.1">
    <property type="nucleotide sequence ID" value="NZ_BMRJ01000007.1"/>
</dbReference>
<evidence type="ECO:0000256" key="2">
    <source>
        <dbReference type="SAM" id="Phobius"/>
    </source>
</evidence>
<keyword evidence="2" id="KW-0812">Transmembrane</keyword>
<dbReference type="EMBL" id="BMRJ01000007">
    <property type="protein sequence ID" value="GGR37626.1"/>
    <property type="molecule type" value="Genomic_DNA"/>
</dbReference>
<reference evidence="3" key="1">
    <citation type="journal article" date="2014" name="Int. J. Syst. Evol. Microbiol.">
        <title>Complete genome sequence of Corynebacterium casei LMG S-19264T (=DSM 44701T), isolated from a smear-ripened cheese.</title>
        <authorList>
            <consortium name="US DOE Joint Genome Institute (JGI-PGF)"/>
            <person name="Walter F."/>
            <person name="Albersmeier A."/>
            <person name="Kalinowski J."/>
            <person name="Ruckert C."/>
        </authorList>
    </citation>
    <scope>NUCLEOTIDE SEQUENCE</scope>
    <source>
        <strain evidence="3">JCM 3346</strain>
    </source>
</reference>
<gene>
    <name evidence="3" type="ORF">GCM10010196_34510</name>
</gene>
<comment type="caution">
    <text evidence="3">The sequence shown here is derived from an EMBL/GenBank/DDBJ whole genome shotgun (WGS) entry which is preliminary data.</text>
</comment>
<protein>
    <submittedName>
        <fullName evidence="3">Uncharacterized protein</fullName>
    </submittedName>
</protein>
<proteinExistence type="predicted"/>